<dbReference type="Proteomes" id="UP000248688">
    <property type="component" value="Chromosome"/>
</dbReference>
<keyword evidence="1" id="KW-0732">Signal</keyword>
<evidence type="ECO:0000256" key="1">
    <source>
        <dbReference type="SAM" id="SignalP"/>
    </source>
</evidence>
<keyword evidence="4" id="KW-1185">Reference proteome</keyword>
<protein>
    <submittedName>
        <fullName evidence="3">DUF2807 domain-containing protein</fullName>
    </submittedName>
</protein>
<feature type="domain" description="Putative auto-transporter adhesin head GIN" evidence="2">
    <location>
        <begin position="34"/>
        <end position="214"/>
    </location>
</feature>
<feature type="signal peptide" evidence="1">
    <location>
        <begin position="1"/>
        <end position="22"/>
    </location>
</feature>
<dbReference type="OrthoDB" id="680270at2"/>
<evidence type="ECO:0000259" key="2">
    <source>
        <dbReference type="Pfam" id="PF10988"/>
    </source>
</evidence>
<reference evidence="3 4" key="1">
    <citation type="submission" date="2018-06" db="EMBL/GenBank/DDBJ databases">
        <title>Echinicola strongylocentroti sp. nov., isolated from a sea urchin Strongylocentrotus intermedius.</title>
        <authorList>
            <person name="Bae S.S."/>
        </authorList>
    </citation>
    <scope>NUCLEOTIDE SEQUENCE [LARGE SCALE GENOMIC DNA]</scope>
    <source>
        <strain evidence="3 4">MEBiC08714</strain>
    </source>
</reference>
<feature type="chain" id="PRO_5016362564" evidence="1">
    <location>
        <begin position="23"/>
        <end position="231"/>
    </location>
</feature>
<organism evidence="3 4">
    <name type="scientific">Echinicola strongylocentroti</name>
    <dbReference type="NCBI Taxonomy" id="1795355"/>
    <lineage>
        <taxon>Bacteria</taxon>
        <taxon>Pseudomonadati</taxon>
        <taxon>Bacteroidota</taxon>
        <taxon>Cytophagia</taxon>
        <taxon>Cytophagales</taxon>
        <taxon>Cyclobacteriaceae</taxon>
        <taxon>Echinicola</taxon>
    </lineage>
</organism>
<proteinExistence type="predicted"/>
<dbReference type="RefSeq" id="WP_112784818.1">
    <property type="nucleotide sequence ID" value="NZ_CP030041.1"/>
</dbReference>
<sequence length="231" mass="24519">MKNTLKCVLAACLLLVVSTVSAQTNEEVRSLSIFNGVEVSNSIEAELVRGDKYQVEILASGTEVSNVVTEVEDRQLEVKMGKGNFGSTSVKVTITYAGDLDKVQSSTSARVFVKEVLDSKSVALRAETSSYLETKVNVSELSLEGTTNAKIFVEGTAENLNLEAYTKADISGEKLQVKNAEVKTNTAAKSIISVSESIKGSAGTAGKVLYIGDPGLVDVKTNTGGDIARRE</sequence>
<dbReference type="InterPro" id="IPR021255">
    <property type="entry name" value="DUF2807"/>
</dbReference>
<dbReference type="AlphaFoldDB" id="A0A2Z4IJW9"/>
<evidence type="ECO:0000313" key="3">
    <source>
        <dbReference type="EMBL" id="AWW31442.1"/>
    </source>
</evidence>
<dbReference type="KEGG" id="est:DN752_15660"/>
<evidence type="ECO:0000313" key="4">
    <source>
        <dbReference type="Proteomes" id="UP000248688"/>
    </source>
</evidence>
<dbReference type="Pfam" id="PF10988">
    <property type="entry name" value="DUF2807"/>
    <property type="match status" value="1"/>
</dbReference>
<dbReference type="EMBL" id="CP030041">
    <property type="protein sequence ID" value="AWW31442.1"/>
    <property type="molecule type" value="Genomic_DNA"/>
</dbReference>
<name>A0A2Z4IJW9_9BACT</name>
<accession>A0A2Z4IJW9</accession>
<dbReference type="Gene3D" id="2.160.20.120">
    <property type="match status" value="1"/>
</dbReference>
<gene>
    <name evidence="3" type="ORF">DN752_15660</name>
</gene>